<dbReference type="Gene3D" id="3.20.20.120">
    <property type="entry name" value="Enolase-like C-terminal domain"/>
    <property type="match status" value="1"/>
</dbReference>
<comment type="cofactor">
    <cofactor evidence="1">
        <name>Mg(2+)</name>
        <dbReference type="ChEBI" id="CHEBI:18420"/>
    </cofactor>
</comment>
<dbReference type="CDD" id="cd03316">
    <property type="entry name" value="MR_like"/>
    <property type="match status" value="1"/>
</dbReference>
<gene>
    <name evidence="5" type="ORF">GXW79_14630</name>
</gene>
<dbReference type="InterPro" id="IPR013342">
    <property type="entry name" value="Mandelate_racemase_C"/>
</dbReference>
<evidence type="ECO:0000256" key="2">
    <source>
        <dbReference type="ARBA" id="ARBA00022723"/>
    </source>
</evidence>
<dbReference type="SUPFAM" id="SSF54826">
    <property type="entry name" value="Enolase N-terminal domain-like"/>
    <property type="match status" value="1"/>
</dbReference>
<proteinExistence type="predicted"/>
<evidence type="ECO:0000256" key="3">
    <source>
        <dbReference type="ARBA" id="ARBA00022842"/>
    </source>
</evidence>
<dbReference type="InterPro" id="IPR029065">
    <property type="entry name" value="Enolase_C-like"/>
</dbReference>
<evidence type="ECO:0000259" key="4">
    <source>
        <dbReference type="SMART" id="SM00922"/>
    </source>
</evidence>
<dbReference type="InterPro" id="IPR013341">
    <property type="entry name" value="Mandelate_racemase_N_dom"/>
</dbReference>
<dbReference type="SFLD" id="SFLDG00179">
    <property type="entry name" value="mandelate_racemase"/>
    <property type="match status" value="1"/>
</dbReference>
<dbReference type="GO" id="GO:0000287">
    <property type="term" value="F:magnesium ion binding"/>
    <property type="evidence" value="ECO:0007669"/>
    <property type="project" value="TreeGrafter"/>
</dbReference>
<dbReference type="InterPro" id="IPR018110">
    <property type="entry name" value="Mandel_Rmase/mucon_lact_enz_CS"/>
</dbReference>
<dbReference type="RefSeq" id="WP_211875159.1">
    <property type="nucleotide sequence ID" value="NZ_JAAEDH010000017.1"/>
</dbReference>
<dbReference type="GO" id="GO:0009063">
    <property type="term" value="P:amino acid catabolic process"/>
    <property type="evidence" value="ECO:0007669"/>
    <property type="project" value="InterPro"/>
</dbReference>
<dbReference type="PROSITE" id="PS00908">
    <property type="entry name" value="MR_MLE_1"/>
    <property type="match status" value="1"/>
</dbReference>
<feature type="domain" description="Mandelate racemase/muconate lactonizing enzyme C-terminal" evidence="4">
    <location>
        <begin position="161"/>
        <end position="261"/>
    </location>
</feature>
<reference evidence="5" key="2">
    <citation type="journal article" date="2021" name="Syst. Appl. Microbiol.">
        <title>Roseomonas hellenica sp. nov., isolated from roots of wild-growing Alkanna tinctoria.</title>
        <authorList>
            <person name="Rat A."/>
            <person name="Naranjo H.D."/>
            <person name="Lebbe L."/>
            <person name="Cnockaert M."/>
            <person name="Krigas N."/>
            <person name="Grigoriadou K."/>
            <person name="Maloupa E."/>
            <person name="Willems A."/>
        </authorList>
    </citation>
    <scope>NUCLEOTIDE SEQUENCE</scope>
    <source>
        <strain evidence="5">LMG 28251</strain>
    </source>
</reference>
<name>A0AAF1K5C7_9PROT</name>
<dbReference type="PANTHER" id="PTHR13794:SF58">
    <property type="entry name" value="MITOCHONDRIAL ENOLASE SUPERFAMILY MEMBER 1"/>
    <property type="match status" value="1"/>
</dbReference>
<dbReference type="InterPro" id="IPR046945">
    <property type="entry name" value="RHMD-like"/>
</dbReference>
<organism evidence="5 6">
    <name type="scientific">Plastoroseomonas arctica</name>
    <dbReference type="NCBI Taxonomy" id="1509237"/>
    <lineage>
        <taxon>Bacteria</taxon>
        <taxon>Pseudomonadati</taxon>
        <taxon>Pseudomonadota</taxon>
        <taxon>Alphaproteobacteria</taxon>
        <taxon>Acetobacterales</taxon>
        <taxon>Acetobacteraceae</taxon>
        <taxon>Plastoroseomonas</taxon>
    </lineage>
</organism>
<dbReference type="Pfam" id="PF02746">
    <property type="entry name" value="MR_MLE_N"/>
    <property type="match status" value="1"/>
</dbReference>
<dbReference type="Proteomes" id="UP001196068">
    <property type="component" value="Unassembled WGS sequence"/>
</dbReference>
<dbReference type="SMART" id="SM00922">
    <property type="entry name" value="MR_MLE"/>
    <property type="match status" value="1"/>
</dbReference>
<evidence type="ECO:0000313" key="5">
    <source>
        <dbReference type="EMBL" id="MBR0656315.1"/>
    </source>
</evidence>
<dbReference type="GO" id="GO:0016052">
    <property type="term" value="P:carbohydrate catabolic process"/>
    <property type="evidence" value="ECO:0007669"/>
    <property type="project" value="TreeGrafter"/>
</dbReference>
<comment type="caution">
    <text evidence="5">The sequence shown here is derived from an EMBL/GenBank/DDBJ whole genome shotgun (WGS) entry which is preliminary data.</text>
</comment>
<dbReference type="Pfam" id="PF13378">
    <property type="entry name" value="MR_MLE_C"/>
    <property type="match status" value="1"/>
</dbReference>
<protein>
    <submittedName>
        <fullName evidence="5">Mandelate racemase/muconate lactonizing enzyme family protein</fullName>
    </submittedName>
</protein>
<dbReference type="PANTHER" id="PTHR13794">
    <property type="entry name" value="ENOLASE SUPERFAMILY, MANDELATE RACEMASE"/>
    <property type="match status" value="1"/>
</dbReference>
<evidence type="ECO:0000256" key="1">
    <source>
        <dbReference type="ARBA" id="ARBA00001946"/>
    </source>
</evidence>
<evidence type="ECO:0000313" key="6">
    <source>
        <dbReference type="Proteomes" id="UP001196068"/>
    </source>
</evidence>
<keyword evidence="2" id="KW-0479">Metal-binding</keyword>
<dbReference type="AlphaFoldDB" id="A0AAF1K5C7"/>
<dbReference type="InterPro" id="IPR029017">
    <property type="entry name" value="Enolase-like_N"/>
</dbReference>
<dbReference type="Gene3D" id="3.30.390.10">
    <property type="entry name" value="Enolase-like, N-terminal domain"/>
    <property type="match status" value="1"/>
</dbReference>
<dbReference type="EMBL" id="JAAEDH010000017">
    <property type="protein sequence ID" value="MBR0656315.1"/>
    <property type="molecule type" value="Genomic_DNA"/>
</dbReference>
<dbReference type="SUPFAM" id="SSF51604">
    <property type="entry name" value="Enolase C-terminal domain-like"/>
    <property type="match status" value="1"/>
</dbReference>
<dbReference type="GO" id="GO:0016836">
    <property type="term" value="F:hydro-lyase activity"/>
    <property type="evidence" value="ECO:0007669"/>
    <property type="project" value="TreeGrafter"/>
</dbReference>
<accession>A0AAF1K5C7</accession>
<sequence length="391" mass="42254">MNITQVHATWCRVPIPYERQHTSDFGRVTTFDSVIVRIDTDNGLTGWGEAKAGVGSAAACAGLAAIINEDYAPLLLGQDPRDISRLWDTMYNTPREGFAIANGHALPQLGRRGLSIAAIAGVDVALWDILGKSLGAPVWRLLGGRRVERMPAYASGGWADAESIGAQLQGYCDKAGFRAVKMRVGVMDGSPARSAARVRAARKTLGPDIKLMADAHGTWTVAEARAFCRMVEDQDLFWFEEPVSSDDKQGLAEVRRCSTVPISTGESEFTRHDFREIAELRAADVLQPDLAIAGGLTEGLRISALCSAFNLRLAPHLWSGAPAFAAGMHLAATQSAGFILEYSLGHNPMLHDLIEEDFPVVDGHVAIPDRPGLGITVRPAFLEQYGQRPRA</sequence>
<dbReference type="SFLD" id="SFLDS00001">
    <property type="entry name" value="Enolase"/>
    <property type="match status" value="1"/>
</dbReference>
<dbReference type="InterPro" id="IPR036849">
    <property type="entry name" value="Enolase-like_C_sf"/>
</dbReference>
<keyword evidence="6" id="KW-1185">Reference proteome</keyword>
<keyword evidence="3" id="KW-0460">Magnesium</keyword>
<reference evidence="5" key="1">
    <citation type="submission" date="2020-01" db="EMBL/GenBank/DDBJ databases">
        <authorList>
            <person name="Rat A."/>
        </authorList>
    </citation>
    <scope>NUCLEOTIDE SEQUENCE</scope>
    <source>
        <strain evidence="5">LMG 28251</strain>
    </source>
</reference>